<feature type="DNA-binding region" description="Homeobox" evidence="2">
    <location>
        <begin position="84"/>
        <end position="148"/>
    </location>
</feature>
<proteinExistence type="predicted"/>
<dbReference type="Pfam" id="PF00046">
    <property type="entry name" value="Homeodomain"/>
    <property type="match status" value="1"/>
</dbReference>
<dbReference type="SMART" id="SM00389">
    <property type="entry name" value="HOX"/>
    <property type="match status" value="1"/>
</dbReference>
<dbReference type="Gene3D" id="1.10.10.60">
    <property type="entry name" value="Homeodomain-like"/>
    <property type="match status" value="1"/>
</dbReference>
<keyword evidence="2 3" id="KW-0238">DNA-binding</keyword>
<evidence type="ECO:0000256" key="1">
    <source>
        <dbReference type="ARBA" id="ARBA00004123"/>
    </source>
</evidence>
<dbReference type="SUPFAM" id="SSF46689">
    <property type="entry name" value="Homeodomain-like"/>
    <property type="match status" value="1"/>
</dbReference>
<sequence>MVDIFALMINYLDESWIPWCVTVMTEEQLETLRRQISVYATICKQLVEMHKASLSQQSSLPGMMAGAQNVSLDQLTGTLSLKTTTRQRWSPSQSQLQYLERLFDQGTGTPNKQRIKEIVAELSQHGQIAETNVYNWFQNRKARAKRKQQLVSLKDGESEVDTDVESPKEKWPRQQEVDMVQDDSGMMGDMNGTGSSDGGGHAVQPQHCDPQDATSSVLLLSEAKPNISSVSRGPGFESLNVPQGLKEDRDGRQRCPPTMC</sequence>
<accession>A0ABP0WKM5</accession>
<dbReference type="PANTHER" id="PTHR46777">
    <property type="entry name" value="WUSCHEL-RELATED HOMEOBOX 13"/>
    <property type="match status" value="1"/>
</dbReference>
<dbReference type="PROSITE" id="PS50071">
    <property type="entry name" value="HOMEOBOX_2"/>
    <property type="match status" value="1"/>
</dbReference>
<dbReference type="PANTHER" id="PTHR46777:SF5">
    <property type="entry name" value="WUSCHEL-RELATED HOMEOBOX 13"/>
    <property type="match status" value="1"/>
</dbReference>
<gene>
    <name evidence="6" type="ORF">CSSPJE1EN1_LOCUS11410</name>
</gene>
<feature type="region of interest" description="Disordered" evidence="4">
    <location>
        <begin position="190"/>
        <end position="260"/>
    </location>
</feature>
<evidence type="ECO:0000256" key="3">
    <source>
        <dbReference type="RuleBase" id="RU000682"/>
    </source>
</evidence>
<dbReference type="InterPro" id="IPR044559">
    <property type="entry name" value="WOX13-like"/>
</dbReference>
<dbReference type="InterPro" id="IPR001356">
    <property type="entry name" value="HD"/>
</dbReference>
<evidence type="ECO:0000256" key="4">
    <source>
        <dbReference type="SAM" id="MobiDB-lite"/>
    </source>
</evidence>
<evidence type="ECO:0000256" key="2">
    <source>
        <dbReference type="PROSITE-ProRule" id="PRU00108"/>
    </source>
</evidence>
<feature type="domain" description="Homeobox" evidence="5">
    <location>
        <begin position="82"/>
        <end position="147"/>
    </location>
</feature>
<evidence type="ECO:0000313" key="7">
    <source>
        <dbReference type="Proteomes" id="UP001497444"/>
    </source>
</evidence>
<name>A0ABP0WKM5_9BRYO</name>
<keyword evidence="2 3" id="KW-0539">Nucleus</keyword>
<evidence type="ECO:0000259" key="5">
    <source>
        <dbReference type="PROSITE" id="PS50071"/>
    </source>
</evidence>
<feature type="compositionally biased region" description="Basic and acidic residues" evidence="4">
    <location>
        <begin position="165"/>
        <end position="174"/>
    </location>
</feature>
<comment type="subcellular location">
    <subcellularLocation>
        <location evidence="1 2 3">Nucleus</location>
    </subcellularLocation>
</comment>
<feature type="region of interest" description="Disordered" evidence="4">
    <location>
        <begin position="149"/>
        <end position="174"/>
    </location>
</feature>
<dbReference type="CDD" id="cd00086">
    <property type="entry name" value="homeodomain"/>
    <property type="match status" value="1"/>
</dbReference>
<dbReference type="InterPro" id="IPR009057">
    <property type="entry name" value="Homeodomain-like_sf"/>
</dbReference>
<protein>
    <recommendedName>
        <fullName evidence="5">Homeobox domain-containing protein</fullName>
    </recommendedName>
</protein>
<dbReference type="Proteomes" id="UP001497444">
    <property type="component" value="Chromosome 18"/>
</dbReference>
<keyword evidence="2 3" id="KW-0371">Homeobox</keyword>
<organism evidence="6 7">
    <name type="scientific">Sphagnum jensenii</name>
    <dbReference type="NCBI Taxonomy" id="128206"/>
    <lineage>
        <taxon>Eukaryota</taxon>
        <taxon>Viridiplantae</taxon>
        <taxon>Streptophyta</taxon>
        <taxon>Embryophyta</taxon>
        <taxon>Bryophyta</taxon>
        <taxon>Sphagnophytina</taxon>
        <taxon>Sphagnopsida</taxon>
        <taxon>Sphagnales</taxon>
        <taxon>Sphagnaceae</taxon>
        <taxon>Sphagnum</taxon>
    </lineage>
</organism>
<evidence type="ECO:0000313" key="6">
    <source>
        <dbReference type="EMBL" id="CAK9265932.1"/>
    </source>
</evidence>
<dbReference type="EMBL" id="OZ020113">
    <property type="protein sequence ID" value="CAK9265932.1"/>
    <property type="molecule type" value="Genomic_DNA"/>
</dbReference>
<keyword evidence="7" id="KW-1185">Reference proteome</keyword>
<reference evidence="6" key="1">
    <citation type="submission" date="2024-02" db="EMBL/GenBank/DDBJ databases">
        <authorList>
            <consortium name="ELIXIR-Norway"/>
            <consortium name="Elixir Norway"/>
        </authorList>
    </citation>
    <scope>NUCLEOTIDE SEQUENCE</scope>
</reference>